<organism evidence="1">
    <name type="scientific">uncultured Caudovirales phage</name>
    <dbReference type="NCBI Taxonomy" id="2100421"/>
    <lineage>
        <taxon>Viruses</taxon>
        <taxon>Duplodnaviria</taxon>
        <taxon>Heunggongvirae</taxon>
        <taxon>Uroviricota</taxon>
        <taxon>Caudoviricetes</taxon>
        <taxon>Peduoviridae</taxon>
        <taxon>Maltschvirus</taxon>
        <taxon>Maltschvirus maltsch</taxon>
    </lineage>
</organism>
<accession>A0A6J5P593</accession>
<evidence type="ECO:0000313" key="1">
    <source>
        <dbReference type="EMBL" id="CAB4166663.1"/>
    </source>
</evidence>
<gene>
    <name evidence="1" type="ORF">UFOVP851_42</name>
</gene>
<proteinExistence type="predicted"/>
<sequence>MRILVVLLAFMATAQAQGVSYIGLCNHSWDCNALMQTWKGRPIVTGWLAESFGSRCQCADTVLKSKKEKTIRVHLINSPCMRNNRCERSDVLYKQSIASASRKMIKPRSDVRRKFNRVLERFKRQIEASKGQLTCYVSPCLECDLYGPARKAMLSAVSAALPACMPVDNPLKGSCLQGAVCERHGSDPGLSAPCIADLDGEELYNNVDIRRFYRKTKQCDLRMYWSSWMNCNGVKESSRTIGPPRFTLPSERRCDSSLSKITKAGNIAWKLLSPR</sequence>
<reference evidence="1" key="1">
    <citation type="submission" date="2020-04" db="EMBL/GenBank/DDBJ databases">
        <authorList>
            <person name="Chiriac C."/>
            <person name="Salcher M."/>
            <person name="Ghai R."/>
            <person name="Kavagutti S V."/>
        </authorList>
    </citation>
    <scope>NUCLEOTIDE SEQUENCE</scope>
</reference>
<dbReference type="EMBL" id="LR796790">
    <property type="protein sequence ID" value="CAB4166663.1"/>
    <property type="molecule type" value="Genomic_DNA"/>
</dbReference>
<protein>
    <submittedName>
        <fullName evidence="1">Uncharacterized protein</fullName>
    </submittedName>
</protein>
<name>A0A6J5P593_9CAUD</name>